<evidence type="ECO:0000313" key="1">
    <source>
        <dbReference type="EMBL" id="GAH69033.1"/>
    </source>
</evidence>
<dbReference type="AlphaFoldDB" id="X1JH19"/>
<sequence>MMKTKRVKTYVGADSPKEAIDQIKNGIERWNPAGANVKNFKAKIHRERF</sequence>
<proteinExistence type="predicted"/>
<accession>X1JH19</accession>
<organism evidence="1">
    <name type="scientific">marine sediment metagenome</name>
    <dbReference type="NCBI Taxonomy" id="412755"/>
    <lineage>
        <taxon>unclassified sequences</taxon>
        <taxon>metagenomes</taxon>
        <taxon>ecological metagenomes</taxon>
    </lineage>
</organism>
<gene>
    <name evidence="1" type="ORF">S03H2_45194</name>
</gene>
<reference evidence="1" key="1">
    <citation type="journal article" date="2014" name="Front. Microbiol.">
        <title>High frequency of phylogenetically diverse reductive dehalogenase-homologous genes in deep subseafloor sedimentary metagenomes.</title>
        <authorList>
            <person name="Kawai M."/>
            <person name="Futagami T."/>
            <person name="Toyoda A."/>
            <person name="Takaki Y."/>
            <person name="Nishi S."/>
            <person name="Hori S."/>
            <person name="Arai W."/>
            <person name="Tsubouchi T."/>
            <person name="Morono Y."/>
            <person name="Uchiyama I."/>
            <person name="Ito T."/>
            <person name="Fujiyama A."/>
            <person name="Inagaki F."/>
            <person name="Takami H."/>
        </authorList>
    </citation>
    <scope>NUCLEOTIDE SEQUENCE</scope>
    <source>
        <strain evidence="1">Expedition CK06-06</strain>
    </source>
</reference>
<dbReference type="EMBL" id="BARU01028298">
    <property type="protein sequence ID" value="GAH69033.1"/>
    <property type="molecule type" value="Genomic_DNA"/>
</dbReference>
<protein>
    <submittedName>
        <fullName evidence="1">Uncharacterized protein</fullName>
    </submittedName>
</protein>
<name>X1JH19_9ZZZZ</name>
<comment type="caution">
    <text evidence="1">The sequence shown here is derived from an EMBL/GenBank/DDBJ whole genome shotgun (WGS) entry which is preliminary data.</text>
</comment>